<gene>
    <name evidence="3" type="ORF">SETIT_9G572000v2</name>
</gene>
<sequence>MMSSYCKEVRELGFRLYATILESLGLEPSYMKETLGEQEQHMAVNFYPSCPLPELTYGLPTHTDDDVWMRAASPMRRRRRVPSEEEIKGAVARGPGRHLQRCWLPCWWWRQRVCEGRGG</sequence>
<dbReference type="PANTHER" id="PTHR47991">
    <property type="entry name" value="OXOGLUTARATE/IRON-DEPENDENT DIOXYGENASE"/>
    <property type="match status" value="1"/>
</dbReference>
<accession>A0A368SX19</accession>
<dbReference type="EMBL" id="CM003536">
    <property type="protein sequence ID" value="RCV46945.1"/>
    <property type="molecule type" value="Genomic_DNA"/>
</dbReference>
<name>A0A368SX19_SETIT</name>
<reference evidence="3" key="2">
    <citation type="submission" date="2015-07" db="EMBL/GenBank/DDBJ databases">
        <authorList>
            <person name="Noorani M."/>
        </authorList>
    </citation>
    <scope>NUCLEOTIDE SEQUENCE</scope>
    <source>
        <strain evidence="3">Yugu1</strain>
    </source>
</reference>
<evidence type="ECO:0000256" key="1">
    <source>
        <dbReference type="ARBA" id="ARBA00022723"/>
    </source>
</evidence>
<proteinExistence type="predicted"/>
<reference evidence="3" key="1">
    <citation type="journal article" date="2012" name="Nat. Biotechnol.">
        <title>Reference genome sequence of the model plant Setaria.</title>
        <authorList>
            <person name="Bennetzen J.L."/>
            <person name="Schmutz J."/>
            <person name="Wang H."/>
            <person name="Percifield R."/>
            <person name="Hawkins J."/>
            <person name="Pontaroli A.C."/>
            <person name="Estep M."/>
            <person name="Feng L."/>
            <person name="Vaughn J.N."/>
            <person name="Grimwood J."/>
            <person name="Jenkins J."/>
            <person name="Barry K."/>
            <person name="Lindquist E."/>
            <person name="Hellsten U."/>
            <person name="Deshpande S."/>
            <person name="Wang X."/>
            <person name="Wu X."/>
            <person name="Mitros T."/>
            <person name="Triplett J."/>
            <person name="Yang X."/>
            <person name="Ye C.Y."/>
            <person name="Mauro-Herrera M."/>
            <person name="Wang L."/>
            <person name="Li P."/>
            <person name="Sharma M."/>
            <person name="Sharma R."/>
            <person name="Ronald P.C."/>
            <person name="Panaud O."/>
            <person name="Kellogg E.A."/>
            <person name="Brutnell T.P."/>
            <person name="Doust A.N."/>
            <person name="Tuskan G.A."/>
            <person name="Rokhsar D."/>
            <person name="Devos K.M."/>
        </authorList>
    </citation>
    <scope>NUCLEOTIDE SEQUENCE [LARGE SCALE GENOMIC DNA]</scope>
    <source>
        <strain evidence="3">Yugu1</strain>
    </source>
</reference>
<protein>
    <recommendedName>
        <fullName evidence="4">Isopenicillin N synthase-like Fe(2+) 2OG dioxygenase domain-containing protein</fullName>
    </recommendedName>
</protein>
<dbReference type="STRING" id="4555.A0A368SX19"/>
<dbReference type="InterPro" id="IPR027443">
    <property type="entry name" value="IPNS-like_sf"/>
</dbReference>
<evidence type="ECO:0000256" key="2">
    <source>
        <dbReference type="ARBA" id="ARBA00023004"/>
    </source>
</evidence>
<keyword evidence="2" id="KW-0408">Iron</keyword>
<evidence type="ECO:0008006" key="4">
    <source>
        <dbReference type="Google" id="ProtNLM"/>
    </source>
</evidence>
<organism evidence="3">
    <name type="scientific">Setaria italica</name>
    <name type="common">Foxtail millet</name>
    <name type="synonym">Panicum italicum</name>
    <dbReference type="NCBI Taxonomy" id="4555"/>
    <lineage>
        <taxon>Eukaryota</taxon>
        <taxon>Viridiplantae</taxon>
        <taxon>Streptophyta</taxon>
        <taxon>Embryophyta</taxon>
        <taxon>Tracheophyta</taxon>
        <taxon>Spermatophyta</taxon>
        <taxon>Magnoliopsida</taxon>
        <taxon>Liliopsida</taxon>
        <taxon>Poales</taxon>
        <taxon>Poaceae</taxon>
        <taxon>PACMAD clade</taxon>
        <taxon>Panicoideae</taxon>
        <taxon>Panicodae</taxon>
        <taxon>Paniceae</taxon>
        <taxon>Cenchrinae</taxon>
        <taxon>Setaria</taxon>
    </lineage>
</organism>
<keyword evidence="1" id="KW-0479">Metal-binding</keyword>
<evidence type="ECO:0000313" key="3">
    <source>
        <dbReference type="EMBL" id="RCV46945.1"/>
    </source>
</evidence>
<dbReference type="AlphaFoldDB" id="A0A368SX19"/>
<dbReference type="OrthoDB" id="779095at2759"/>
<dbReference type="InterPro" id="IPR050295">
    <property type="entry name" value="Plant_2OG-oxidoreductases"/>
</dbReference>
<dbReference type="Gene3D" id="2.60.120.330">
    <property type="entry name" value="B-lactam Antibiotic, Isopenicillin N Synthase, Chain"/>
    <property type="match status" value="1"/>
</dbReference>
<dbReference type="SUPFAM" id="SSF51197">
    <property type="entry name" value="Clavaminate synthase-like"/>
    <property type="match status" value="1"/>
</dbReference>
<dbReference type="GO" id="GO:0046872">
    <property type="term" value="F:metal ion binding"/>
    <property type="evidence" value="ECO:0007669"/>
    <property type="project" value="UniProtKB-KW"/>
</dbReference>